<keyword evidence="6 8" id="KW-0378">Hydrolase</keyword>
<evidence type="ECO:0000259" key="10">
    <source>
        <dbReference type="Pfam" id="PF00082"/>
    </source>
</evidence>
<dbReference type="SUPFAM" id="SSF52743">
    <property type="entry name" value="Subtilisin-like"/>
    <property type="match status" value="1"/>
</dbReference>
<dbReference type="Gene3D" id="3.50.30.30">
    <property type="match status" value="1"/>
</dbReference>
<keyword evidence="4 8" id="KW-0645">Protease</keyword>
<dbReference type="RefSeq" id="WP_386061066.1">
    <property type="nucleotide sequence ID" value="NZ_JBHTKL010000005.1"/>
</dbReference>
<comment type="similarity">
    <text evidence="1 8 9">Belongs to the peptidase S8 family.</text>
</comment>
<dbReference type="InterPro" id="IPR046450">
    <property type="entry name" value="PA_dom_sf"/>
</dbReference>
<evidence type="ECO:0000256" key="7">
    <source>
        <dbReference type="ARBA" id="ARBA00022825"/>
    </source>
</evidence>
<keyword evidence="5" id="KW-0732">Signal</keyword>
<dbReference type="PANTHER" id="PTHR43806">
    <property type="entry name" value="PEPTIDASE S8"/>
    <property type="match status" value="1"/>
</dbReference>
<dbReference type="CDD" id="cd02133">
    <property type="entry name" value="PA_C5a_like"/>
    <property type="match status" value="1"/>
</dbReference>
<dbReference type="PROSITE" id="PS00138">
    <property type="entry name" value="SUBTILASE_SER"/>
    <property type="match status" value="1"/>
</dbReference>
<keyword evidence="13" id="KW-1185">Reference proteome</keyword>
<evidence type="ECO:0000256" key="4">
    <source>
        <dbReference type="ARBA" id="ARBA00022670"/>
    </source>
</evidence>
<feature type="active site" description="Charge relay system" evidence="8">
    <location>
        <position position="162"/>
    </location>
</feature>
<comment type="caution">
    <text evidence="12">The sequence shown here is derived from an EMBL/GenBank/DDBJ whole genome shotgun (WGS) entry which is preliminary data.</text>
</comment>
<feature type="active site" description="Charge relay system" evidence="8">
    <location>
        <position position="124"/>
    </location>
</feature>
<dbReference type="Pfam" id="PF02225">
    <property type="entry name" value="PA"/>
    <property type="match status" value="1"/>
</dbReference>
<dbReference type="InterPro" id="IPR036852">
    <property type="entry name" value="Peptidase_S8/S53_dom_sf"/>
</dbReference>
<evidence type="ECO:0000256" key="8">
    <source>
        <dbReference type="PROSITE-ProRule" id="PRU01240"/>
    </source>
</evidence>
<evidence type="ECO:0000256" key="5">
    <source>
        <dbReference type="ARBA" id="ARBA00022729"/>
    </source>
</evidence>
<evidence type="ECO:0000259" key="11">
    <source>
        <dbReference type="Pfam" id="PF02225"/>
    </source>
</evidence>
<accession>A0ABW3L2U3</accession>
<dbReference type="PRINTS" id="PR00723">
    <property type="entry name" value="SUBTILISIN"/>
</dbReference>
<dbReference type="SUPFAM" id="SSF52025">
    <property type="entry name" value="PA domain"/>
    <property type="match status" value="1"/>
</dbReference>
<dbReference type="InterPro" id="IPR034213">
    <property type="entry name" value="S8_Vpr-like"/>
</dbReference>
<evidence type="ECO:0000313" key="13">
    <source>
        <dbReference type="Proteomes" id="UP001596990"/>
    </source>
</evidence>
<dbReference type="EMBL" id="JBHTKL010000005">
    <property type="protein sequence ID" value="MFD1020087.1"/>
    <property type="molecule type" value="Genomic_DNA"/>
</dbReference>
<dbReference type="Pfam" id="PF00082">
    <property type="entry name" value="Peptidase_S8"/>
    <property type="match status" value="1"/>
</dbReference>
<dbReference type="PROSITE" id="PS00137">
    <property type="entry name" value="SUBTILASE_HIS"/>
    <property type="match status" value="1"/>
</dbReference>
<dbReference type="Gene3D" id="3.40.50.200">
    <property type="entry name" value="Peptidase S8/S53 domain"/>
    <property type="match status" value="1"/>
</dbReference>
<dbReference type="InterPro" id="IPR022398">
    <property type="entry name" value="Peptidase_S8_His-AS"/>
</dbReference>
<dbReference type="PROSITE" id="PS51892">
    <property type="entry name" value="SUBTILASE"/>
    <property type="match status" value="1"/>
</dbReference>
<sequence length="720" mass="78754">MHKYGLMVLLLSIVFIAGFDNDETTWIIEVDGNPHEIKKEIEQKAPLLKIVEVYEKVFNGLAIQGPVKEFERLEKVDAIVNRHPVVSYRANDNINQSVPFIKQDQLNRNTIPYTGKGVKVGVVDTGIDYTHPDLKGNYRGGFDVVDFDDDPMETVGDGATLHGTHVAGVIGANGEMQGIAPDVELYGYRALGPGGVGNSVQVIAAIEEAVNDGMDVINLSLGNDVNGPDWPTSVAVNKAVDLGVVVVVAAGNSGPDPWTVGSPATATEAIAVGASTPPMKTPLLYERKKDRFIYMQPLMGAKPWDLKKKYPIVDGGIGDKPVADARGKIVLMKRGTVPFTEKAKVAAESGAVALIIYNNEKGMFQGALTETDLPIPVVAVSNKDGKWLRSNVTGDEWLETRYADSVDQLAPFSSRGPVTANWSIKPDIVAPGVAIMSTVPGGYQSLQGTSMAAPHIAGIAALIKEAHPEWGPKEVKTAMLSTADPLKDGKGIYYQPTEQGMGKVDVASAIKPKLNIEPSQLNFGRMNSNFPKKTIKVNLTNKSEDQQSVQVIRPMQKIGLRWHLPKSFTLAPGETNRIEIALQVQPQFLDKGLQQGWIEFKVGKEKVKLPYLFMMENSDYPRAMGFEIAEAEFNSKAYDYRFYLPEDADHVSVDLYRTDTLTHVAELFELDATQKGVVEGSIKARDIPEDGMFVAVISIERDKEHYSYASPVLFDRKTRS</sequence>
<dbReference type="PANTHER" id="PTHR43806:SF65">
    <property type="entry name" value="SERINE PROTEASE APRX"/>
    <property type="match status" value="1"/>
</dbReference>
<dbReference type="InterPro" id="IPR050131">
    <property type="entry name" value="Peptidase_S8_subtilisin-like"/>
</dbReference>
<dbReference type="PROSITE" id="PS00136">
    <property type="entry name" value="SUBTILASE_ASP"/>
    <property type="match status" value="1"/>
</dbReference>
<protein>
    <submittedName>
        <fullName evidence="12">S8 family serine peptidase</fullName>
    </submittedName>
</protein>
<evidence type="ECO:0000256" key="1">
    <source>
        <dbReference type="ARBA" id="ARBA00011073"/>
    </source>
</evidence>
<feature type="domain" description="PA" evidence="11">
    <location>
        <begin position="321"/>
        <end position="388"/>
    </location>
</feature>
<dbReference type="Proteomes" id="UP001596990">
    <property type="component" value="Unassembled WGS sequence"/>
</dbReference>
<keyword evidence="7 8" id="KW-0720">Serine protease</keyword>
<dbReference type="InterPro" id="IPR003137">
    <property type="entry name" value="PA_domain"/>
</dbReference>
<name>A0ABW3L2U3_9BACI</name>
<reference evidence="13" key="1">
    <citation type="journal article" date="2019" name="Int. J. Syst. Evol. Microbiol.">
        <title>The Global Catalogue of Microorganisms (GCM) 10K type strain sequencing project: providing services to taxonomists for standard genome sequencing and annotation.</title>
        <authorList>
            <consortium name="The Broad Institute Genomics Platform"/>
            <consortium name="The Broad Institute Genome Sequencing Center for Infectious Disease"/>
            <person name="Wu L."/>
            <person name="Ma J."/>
        </authorList>
    </citation>
    <scope>NUCLEOTIDE SEQUENCE [LARGE SCALE GENOMIC DNA]</scope>
    <source>
        <strain evidence="13">CCUG 56607</strain>
    </source>
</reference>
<gene>
    <name evidence="12" type="ORF">ACFQ2J_12950</name>
</gene>
<feature type="domain" description="Peptidase S8/S53" evidence="10">
    <location>
        <begin position="115"/>
        <end position="488"/>
    </location>
</feature>
<dbReference type="InterPro" id="IPR000209">
    <property type="entry name" value="Peptidase_S8/S53_dom"/>
</dbReference>
<evidence type="ECO:0000256" key="2">
    <source>
        <dbReference type="ARBA" id="ARBA00022512"/>
    </source>
</evidence>
<keyword evidence="2" id="KW-0134">Cell wall</keyword>
<proteinExistence type="inferred from homology"/>
<evidence type="ECO:0000256" key="9">
    <source>
        <dbReference type="RuleBase" id="RU003355"/>
    </source>
</evidence>
<dbReference type="CDD" id="cd07474">
    <property type="entry name" value="Peptidases_S8_subtilisin_Vpr-like"/>
    <property type="match status" value="1"/>
</dbReference>
<evidence type="ECO:0000256" key="3">
    <source>
        <dbReference type="ARBA" id="ARBA00022525"/>
    </source>
</evidence>
<dbReference type="InterPro" id="IPR023828">
    <property type="entry name" value="Peptidase_S8_Ser-AS"/>
</dbReference>
<dbReference type="InterPro" id="IPR023827">
    <property type="entry name" value="Peptidase_S8_Asp-AS"/>
</dbReference>
<evidence type="ECO:0000313" key="12">
    <source>
        <dbReference type="EMBL" id="MFD1020087.1"/>
    </source>
</evidence>
<evidence type="ECO:0000256" key="6">
    <source>
        <dbReference type="ARBA" id="ARBA00022801"/>
    </source>
</evidence>
<organism evidence="12 13">
    <name type="scientific">Thalassobacillus hwangdonensis</name>
    <dbReference type="NCBI Taxonomy" id="546108"/>
    <lineage>
        <taxon>Bacteria</taxon>
        <taxon>Bacillati</taxon>
        <taxon>Bacillota</taxon>
        <taxon>Bacilli</taxon>
        <taxon>Bacillales</taxon>
        <taxon>Bacillaceae</taxon>
        <taxon>Thalassobacillus</taxon>
    </lineage>
</organism>
<feature type="active site" description="Charge relay system" evidence="8">
    <location>
        <position position="450"/>
    </location>
</feature>
<dbReference type="InterPro" id="IPR015500">
    <property type="entry name" value="Peptidase_S8_subtilisin-rel"/>
</dbReference>
<keyword evidence="3" id="KW-0964">Secreted</keyword>